<reference evidence="2" key="1">
    <citation type="journal article" date="2009" name="PLoS ONE">
        <title>Methylobacterium genome sequences: a reference blueprint to investigate microbial metabolism of C1 compounds from natural and industrial sources.</title>
        <authorList>
            <person name="Vuilleumier S."/>
            <person name="Chistoserdova L."/>
            <person name="Lee M.-C."/>
            <person name="Bringel F."/>
            <person name="Lajus A."/>
            <person name="Zhou Y."/>
            <person name="Gourion B."/>
            <person name="Barbe V."/>
            <person name="Chang J."/>
            <person name="Cruveiller S."/>
            <person name="Dossat C."/>
            <person name="Gillett W."/>
            <person name="Gruffaz C."/>
            <person name="Haugen E."/>
            <person name="Hourcade E."/>
            <person name="Levy R."/>
            <person name="Mangenot S."/>
            <person name="Muller E."/>
            <person name="Nadalig T."/>
            <person name="Pagni M."/>
            <person name="Penny C."/>
            <person name="Peyraud R."/>
            <person name="Robinson D.G."/>
            <person name="Roche D."/>
            <person name="Rouy Z."/>
            <person name="Saenampechek C."/>
            <person name="Salvignol G."/>
            <person name="Vallenet D."/>
            <person name="Wu Z."/>
            <person name="Marx C.J."/>
            <person name="Vorholt J.A."/>
            <person name="Olson M.V."/>
            <person name="Kaul R."/>
            <person name="Weissenbach J."/>
            <person name="Medigue C."/>
            <person name="Lidstrom M.E."/>
        </authorList>
    </citation>
    <scope>NUCLEOTIDE SEQUENCE [LARGE SCALE GENOMIC DNA]</scope>
    <source>
        <strain evidence="2">DSM 6343 / CIP 106787 / DM4</strain>
    </source>
</reference>
<dbReference type="AlphaFoldDB" id="C7CGU3"/>
<dbReference type="EMBL" id="FP103042">
    <property type="protein sequence ID" value="CAX23193.1"/>
    <property type="molecule type" value="Genomic_DNA"/>
</dbReference>
<proteinExistence type="predicted"/>
<gene>
    <name evidence="1" type="ORF">METD_I1597</name>
</gene>
<dbReference type="Proteomes" id="UP000008070">
    <property type="component" value="Chromosome"/>
</dbReference>
<organism evidence="1 2">
    <name type="scientific">Methylorubrum extorquens (strain DSM 6343 / CIP 106787 / DM4)</name>
    <name type="common">Methylobacterium extorquens</name>
    <dbReference type="NCBI Taxonomy" id="661410"/>
    <lineage>
        <taxon>Bacteria</taxon>
        <taxon>Pseudomonadati</taxon>
        <taxon>Pseudomonadota</taxon>
        <taxon>Alphaproteobacteria</taxon>
        <taxon>Hyphomicrobiales</taxon>
        <taxon>Methylobacteriaceae</taxon>
        <taxon>Methylorubrum</taxon>
    </lineage>
</organism>
<dbReference type="NCBIfam" id="NF047412">
    <property type="entry name" value="sig_GCG_CRPN_rpt"/>
    <property type="match status" value="1"/>
</dbReference>
<evidence type="ECO:0000313" key="1">
    <source>
        <dbReference type="EMBL" id="CAX23193.1"/>
    </source>
</evidence>
<evidence type="ECO:0000313" key="2">
    <source>
        <dbReference type="Proteomes" id="UP000008070"/>
    </source>
</evidence>
<dbReference type="KEGG" id="mdi:METDI1597"/>
<dbReference type="InterPro" id="IPR058110">
    <property type="entry name" value="GCG_CRPN_dom"/>
</dbReference>
<accession>C7CGU3</accession>
<dbReference type="HOGENOM" id="CLU_2155361_0_0_5"/>
<name>C7CGU3_METED</name>
<protein>
    <submittedName>
        <fullName evidence="1">Uncharacterized protein</fullName>
    </submittedName>
</protein>
<sequence length="111" mass="13350">MSHLKEVQTMLWKLAGAAVLALGILVGTGSSAEARDGCGPGFHRNFYGFCRPNFYGPVFYRPVFYGPPWRRPWGWHRARFYRPYWDRPWGYHGVGFDRPWRWHYHGWHHRW</sequence>